<organism evidence="1 2">
    <name type="scientific">Tistrella bauzanensis</name>
    <dbReference type="NCBI Taxonomy" id="657419"/>
    <lineage>
        <taxon>Bacteria</taxon>
        <taxon>Pseudomonadati</taxon>
        <taxon>Pseudomonadota</taxon>
        <taxon>Alphaproteobacteria</taxon>
        <taxon>Geminicoccales</taxon>
        <taxon>Geminicoccaceae</taxon>
        <taxon>Tistrella</taxon>
    </lineage>
</organism>
<accession>A0ABQ1J972</accession>
<reference evidence="2" key="1">
    <citation type="journal article" date="2019" name="Int. J. Syst. Evol. Microbiol.">
        <title>The Global Catalogue of Microorganisms (GCM) 10K type strain sequencing project: providing services to taxonomists for standard genome sequencing and annotation.</title>
        <authorList>
            <consortium name="The Broad Institute Genomics Platform"/>
            <consortium name="The Broad Institute Genome Sequencing Center for Infectious Disease"/>
            <person name="Wu L."/>
            <person name="Ma J."/>
        </authorList>
    </citation>
    <scope>NUCLEOTIDE SEQUENCE [LARGE SCALE GENOMIC DNA]</scope>
    <source>
        <strain evidence="2">CGMCC 1.10188</strain>
    </source>
</reference>
<proteinExistence type="predicted"/>
<keyword evidence="2" id="KW-1185">Reference proteome</keyword>
<name>A0ABQ1J972_9PROT</name>
<sequence>MRSQIWIAVSVYVLVAIIKKRLNLDASLYTLLQILSVTLFEKMSLQQAFPASEYIAPEVHASRPTESFHFLTG</sequence>
<evidence type="ECO:0000313" key="2">
    <source>
        <dbReference type="Proteomes" id="UP000603352"/>
    </source>
</evidence>
<dbReference type="Proteomes" id="UP000603352">
    <property type="component" value="Unassembled WGS sequence"/>
</dbReference>
<evidence type="ECO:0000313" key="1">
    <source>
        <dbReference type="EMBL" id="GGB62934.1"/>
    </source>
</evidence>
<comment type="caution">
    <text evidence="1">The sequence shown here is derived from an EMBL/GenBank/DDBJ whole genome shotgun (WGS) entry which is preliminary data.</text>
</comment>
<dbReference type="EMBL" id="BMDZ01000125">
    <property type="protein sequence ID" value="GGB62934.1"/>
    <property type="molecule type" value="Genomic_DNA"/>
</dbReference>
<protein>
    <submittedName>
        <fullName evidence="1">Uncharacterized protein</fullName>
    </submittedName>
</protein>
<gene>
    <name evidence="1" type="ORF">GCM10011505_49440</name>
</gene>